<evidence type="ECO:0000259" key="9">
    <source>
        <dbReference type="Pfam" id="PF01680"/>
    </source>
</evidence>
<dbReference type="SUPFAM" id="SSF51366">
    <property type="entry name" value="Ribulose-phoshate binding barrel"/>
    <property type="match status" value="1"/>
</dbReference>
<evidence type="ECO:0000256" key="7">
    <source>
        <dbReference type="ARBA" id="ARBA00047992"/>
    </source>
</evidence>
<comment type="pathway">
    <text evidence="1">Cofactor biosynthesis; pyridoxal 5'-phosphate biosynthesis.</text>
</comment>
<feature type="domain" description="PdxS/SNZ N-terminal" evidence="9">
    <location>
        <begin position="14"/>
        <end position="218"/>
    </location>
</feature>
<evidence type="ECO:0000256" key="3">
    <source>
        <dbReference type="ARBA" id="ARBA00012084"/>
    </source>
</evidence>
<dbReference type="PANTHER" id="PTHR31829:SF0">
    <property type="entry name" value="PYRIDOXAL 5'-PHOSPHATE SYNTHASE SUBUNIT SNZ1-RELATED"/>
    <property type="match status" value="1"/>
</dbReference>
<dbReference type="InterPro" id="IPR011060">
    <property type="entry name" value="RibuloseP-bd_barrel"/>
</dbReference>
<dbReference type="InterPro" id="IPR013785">
    <property type="entry name" value="Aldolase_TIM"/>
</dbReference>
<keyword evidence="6" id="KW-0704">Schiff base</keyword>
<dbReference type="InterPro" id="IPR001852">
    <property type="entry name" value="PdxS/SNZ"/>
</dbReference>
<evidence type="ECO:0000313" key="11">
    <source>
        <dbReference type="Proteomes" id="UP001140094"/>
    </source>
</evidence>
<keyword evidence="5" id="KW-0456">Lyase</keyword>
<proteinExistence type="inferred from homology"/>
<dbReference type="GO" id="GO:0008615">
    <property type="term" value="P:pyridoxine biosynthetic process"/>
    <property type="evidence" value="ECO:0007669"/>
    <property type="project" value="TreeGrafter"/>
</dbReference>
<evidence type="ECO:0000256" key="6">
    <source>
        <dbReference type="ARBA" id="ARBA00023270"/>
    </source>
</evidence>
<dbReference type="AlphaFoldDB" id="A0A9W8HYF3"/>
<dbReference type="PROSITE" id="PS51129">
    <property type="entry name" value="PDXS_SNZ_2"/>
    <property type="match status" value="1"/>
</dbReference>
<dbReference type="GO" id="GO:0036381">
    <property type="term" value="F:pyridoxal 5'-phosphate synthase (glutamine hydrolysing) activity"/>
    <property type="evidence" value="ECO:0007669"/>
    <property type="project" value="UniProtKB-EC"/>
</dbReference>
<dbReference type="OrthoDB" id="1660966at2759"/>
<dbReference type="GO" id="GO:0042823">
    <property type="term" value="P:pyridoxal phosphate biosynthetic process"/>
    <property type="evidence" value="ECO:0007669"/>
    <property type="project" value="InterPro"/>
</dbReference>
<dbReference type="InterPro" id="IPR033755">
    <property type="entry name" value="PdxS/SNZ_N"/>
</dbReference>
<dbReference type="Gene3D" id="3.20.20.70">
    <property type="entry name" value="Aldolase class I"/>
    <property type="match status" value="1"/>
</dbReference>
<evidence type="ECO:0000256" key="1">
    <source>
        <dbReference type="ARBA" id="ARBA00004737"/>
    </source>
</evidence>
<protein>
    <recommendedName>
        <fullName evidence="3">pyridoxal 5'-phosphate synthase (glutamine hydrolyzing)</fullName>
        <ecNumber evidence="3">4.3.3.6</ecNumber>
    </recommendedName>
</protein>
<evidence type="ECO:0000256" key="4">
    <source>
        <dbReference type="ARBA" id="ARBA00022898"/>
    </source>
</evidence>
<comment type="caution">
    <text evidence="10">The sequence shown here is derived from an EMBL/GenBank/DDBJ whole genome shotgun (WGS) entry which is preliminary data.</text>
</comment>
<name>A0A9W8HYF3_9FUNG</name>
<dbReference type="PANTHER" id="PTHR31829">
    <property type="entry name" value="PYRIDOXAL 5'-PHOSPHATE SYNTHASE SUBUNIT SNZ1-RELATED"/>
    <property type="match status" value="1"/>
</dbReference>
<comment type="similarity">
    <text evidence="2 8">Belongs to the PdxS/SNZ family.</text>
</comment>
<comment type="catalytic activity">
    <reaction evidence="7">
        <text>aldehydo-D-ribose 5-phosphate + D-glyceraldehyde 3-phosphate + L-glutamine = pyridoxal 5'-phosphate + L-glutamate + phosphate + 3 H2O + H(+)</text>
        <dbReference type="Rhea" id="RHEA:31507"/>
        <dbReference type="ChEBI" id="CHEBI:15377"/>
        <dbReference type="ChEBI" id="CHEBI:15378"/>
        <dbReference type="ChEBI" id="CHEBI:29985"/>
        <dbReference type="ChEBI" id="CHEBI:43474"/>
        <dbReference type="ChEBI" id="CHEBI:58273"/>
        <dbReference type="ChEBI" id="CHEBI:58359"/>
        <dbReference type="ChEBI" id="CHEBI:59776"/>
        <dbReference type="ChEBI" id="CHEBI:597326"/>
        <dbReference type="EC" id="4.3.3.6"/>
    </reaction>
</comment>
<keyword evidence="11" id="KW-1185">Reference proteome</keyword>
<dbReference type="GO" id="GO:0006520">
    <property type="term" value="P:amino acid metabolic process"/>
    <property type="evidence" value="ECO:0007669"/>
    <property type="project" value="TreeGrafter"/>
</dbReference>
<reference evidence="10" key="1">
    <citation type="submission" date="2022-07" db="EMBL/GenBank/DDBJ databases">
        <title>Phylogenomic reconstructions and comparative analyses of Kickxellomycotina fungi.</title>
        <authorList>
            <person name="Reynolds N.K."/>
            <person name="Stajich J.E."/>
            <person name="Barry K."/>
            <person name="Grigoriev I.V."/>
            <person name="Crous P."/>
            <person name="Smith M.E."/>
        </authorList>
    </citation>
    <scope>NUCLEOTIDE SEQUENCE</scope>
    <source>
        <strain evidence="10">NRRL 1565</strain>
    </source>
</reference>
<evidence type="ECO:0000256" key="8">
    <source>
        <dbReference type="PROSITE-ProRule" id="PRU00481"/>
    </source>
</evidence>
<dbReference type="Proteomes" id="UP001140094">
    <property type="component" value="Unassembled WGS sequence"/>
</dbReference>
<accession>A0A9W8HYF3</accession>
<sequence>MDGESRDDIAKRFATKTALANMLRGSMIVVVKNAEQAYIAEGAGARAVIPIDKTFAECKSLGGVSMVDLGTMEEIMDRVVIPVIGRVRIGHTLEAMAMEAAKVSFIEENELMLSIGDTHISKHPFKVPFIGEASNLYDALLRIKEGASMVRTKYADDEDKADIVKTFNTVRKVFKEIAQVCDSDETQLIRYASQGAVPIELLRMVARQRKLPVPFFAAGGIFMPIDIAMLMSLGCDGVVVSSRAFNVISPEKRMDDIASALADYKDPAKMSRIIMRTGGYGKSGSQTAGIATPSVALKPK</sequence>
<evidence type="ECO:0000256" key="2">
    <source>
        <dbReference type="ARBA" id="ARBA00007281"/>
    </source>
</evidence>
<evidence type="ECO:0000313" key="10">
    <source>
        <dbReference type="EMBL" id="KAJ2805543.1"/>
    </source>
</evidence>
<dbReference type="EC" id="4.3.3.6" evidence="3"/>
<dbReference type="Pfam" id="PF01680">
    <property type="entry name" value="SOR_SNZ"/>
    <property type="match status" value="1"/>
</dbReference>
<dbReference type="EMBL" id="JANBUO010000279">
    <property type="protein sequence ID" value="KAJ2805543.1"/>
    <property type="molecule type" value="Genomic_DNA"/>
</dbReference>
<evidence type="ECO:0000256" key="5">
    <source>
        <dbReference type="ARBA" id="ARBA00023239"/>
    </source>
</evidence>
<gene>
    <name evidence="10" type="ORF">H4R20_002050</name>
</gene>
<organism evidence="10 11">
    <name type="scientific">Coemansia guatemalensis</name>
    <dbReference type="NCBI Taxonomy" id="2761395"/>
    <lineage>
        <taxon>Eukaryota</taxon>
        <taxon>Fungi</taxon>
        <taxon>Fungi incertae sedis</taxon>
        <taxon>Zoopagomycota</taxon>
        <taxon>Kickxellomycotina</taxon>
        <taxon>Kickxellomycetes</taxon>
        <taxon>Kickxellales</taxon>
        <taxon>Kickxellaceae</taxon>
        <taxon>Coemansia</taxon>
    </lineage>
</organism>
<keyword evidence="4" id="KW-0663">Pyridoxal phosphate</keyword>